<feature type="domain" description="Alpha-carbonic anhydrase" evidence="8">
    <location>
        <begin position="25"/>
        <end position="294"/>
    </location>
</feature>
<feature type="chain" id="PRO_5018597459" description="carbonic anhydrase" evidence="7">
    <location>
        <begin position="21"/>
        <end position="314"/>
    </location>
</feature>
<dbReference type="OrthoDB" id="429145at2759"/>
<evidence type="ECO:0000259" key="8">
    <source>
        <dbReference type="PROSITE" id="PS51144"/>
    </source>
</evidence>
<dbReference type="EC" id="4.2.1.1" evidence="2"/>
<dbReference type="SMART" id="SM01057">
    <property type="entry name" value="Carb_anhydrase"/>
    <property type="match status" value="1"/>
</dbReference>
<dbReference type="InterPro" id="IPR001148">
    <property type="entry name" value="CA_dom"/>
</dbReference>
<feature type="signal peptide" evidence="7">
    <location>
        <begin position="1"/>
        <end position="20"/>
    </location>
</feature>
<evidence type="ECO:0000256" key="2">
    <source>
        <dbReference type="ARBA" id="ARBA00012925"/>
    </source>
</evidence>
<dbReference type="PANTHER" id="PTHR18952">
    <property type="entry name" value="CARBONIC ANHYDRASE"/>
    <property type="match status" value="1"/>
</dbReference>
<keyword evidence="3" id="KW-0479">Metal-binding</keyword>
<evidence type="ECO:0000256" key="3">
    <source>
        <dbReference type="ARBA" id="ARBA00022723"/>
    </source>
</evidence>
<keyword evidence="10" id="KW-1185">Reference proteome</keyword>
<protein>
    <recommendedName>
        <fullName evidence="2">carbonic anhydrase</fullName>
        <ecNumber evidence="2">4.2.1.1</ecNumber>
    </recommendedName>
</protein>
<comment type="similarity">
    <text evidence="1">Belongs to the alpha-carbonic anhydrase family.</text>
</comment>
<evidence type="ECO:0000256" key="6">
    <source>
        <dbReference type="ARBA" id="ARBA00023239"/>
    </source>
</evidence>
<keyword evidence="7" id="KW-0732">Signal</keyword>
<dbReference type="STRING" id="205130.ENSMAMP00000018019"/>
<dbReference type="InParanoid" id="A0A3Q3MAJ7"/>
<dbReference type="GO" id="GO:0004089">
    <property type="term" value="F:carbonate dehydratase activity"/>
    <property type="evidence" value="ECO:0007669"/>
    <property type="project" value="UniProtKB-EC"/>
</dbReference>
<proteinExistence type="inferred from homology"/>
<evidence type="ECO:0000256" key="7">
    <source>
        <dbReference type="SAM" id="SignalP"/>
    </source>
</evidence>
<dbReference type="Proteomes" id="UP000261640">
    <property type="component" value="Unplaced"/>
</dbReference>
<dbReference type="Gene3D" id="3.10.200.10">
    <property type="entry name" value="Alpha carbonic anhydrase"/>
    <property type="match status" value="1"/>
</dbReference>
<evidence type="ECO:0000256" key="4">
    <source>
        <dbReference type="ARBA" id="ARBA00022833"/>
    </source>
</evidence>
<dbReference type="Ensembl" id="ENSMAMT00000018493.2">
    <property type="protein sequence ID" value="ENSMAMP00000018019.1"/>
    <property type="gene ID" value="ENSMAMG00000012175.2"/>
</dbReference>
<dbReference type="RefSeq" id="XP_026171650.1">
    <property type="nucleotide sequence ID" value="XM_026315865.1"/>
</dbReference>
<accession>A0A3Q3MAJ7</accession>
<dbReference type="GO" id="GO:0008270">
    <property type="term" value="F:zinc ion binding"/>
    <property type="evidence" value="ECO:0007669"/>
    <property type="project" value="InterPro"/>
</dbReference>
<evidence type="ECO:0000256" key="5">
    <source>
        <dbReference type="ARBA" id="ARBA00023180"/>
    </source>
</evidence>
<dbReference type="Pfam" id="PF00194">
    <property type="entry name" value="Carb_anhydrase"/>
    <property type="match status" value="1"/>
</dbReference>
<evidence type="ECO:0000313" key="9">
    <source>
        <dbReference type="Ensembl" id="ENSMAMP00000018019.1"/>
    </source>
</evidence>
<keyword evidence="5" id="KW-0325">Glycoprotein</keyword>
<dbReference type="SUPFAM" id="SSF51069">
    <property type="entry name" value="Carbonic anhydrase"/>
    <property type="match status" value="1"/>
</dbReference>
<keyword evidence="4" id="KW-0862">Zinc</keyword>
<organism evidence="9 10">
    <name type="scientific">Mastacembelus armatus</name>
    <name type="common">zig-zag eel</name>
    <dbReference type="NCBI Taxonomy" id="205130"/>
    <lineage>
        <taxon>Eukaryota</taxon>
        <taxon>Metazoa</taxon>
        <taxon>Chordata</taxon>
        <taxon>Craniata</taxon>
        <taxon>Vertebrata</taxon>
        <taxon>Euteleostomi</taxon>
        <taxon>Actinopterygii</taxon>
        <taxon>Neopterygii</taxon>
        <taxon>Teleostei</taxon>
        <taxon>Neoteleostei</taxon>
        <taxon>Acanthomorphata</taxon>
        <taxon>Anabantaria</taxon>
        <taxon>Synbranchiformes</taxon>
        <taxon>Mastacembelidae</taxon>
        <taxon>Mastacembelus</taxon>
    </lineage>
</organism>
<dbReference type="InterPro" id="IPR036398">
    <property type="entry name" value="CA_dom_sf"/>
</dbReference>
<reference evidence="9" key="2">
    <citation type="submission" date="2025-09" db="UniProtKB">
        <authorList>
            <consortium name="Ensembl"/>
        </authorList>
    </citation>
    <scope>IDENTIFICATION</scope>
</reference>
<dbReference type="InterPro" id="IPR023561">
    <property type="entry name" value="Carbonic_anhydrase_a-class"/>
</dbReference>
<dbReference type="AlphaFoldDB" id="A0A3Q3MAJ7"/>
<evidence type="ECO:0000256" key="1">
    <source>
        <dbReference type="ARBA" id="ARBA00010718"/>
    </source>
</evidence>
<dbReference type="GO" id="GO:0005886">
    <property type="term" value="C:plasma membrane"/>
    <property type="evidence" value="ECO:0007669"/>
    <property type="project" value="TreeGrafter"/>
</dbReference>
<dbReference type="PROSITE" id="PS51144">
    <property type="entry name" value="ALPHA_CA_2"/>
    <property type="match status" value="1"/>
</dbReference>
<dbReference type="GeneTree" id="ENSGT00940000164039"/>
<dbReference type="FunFam" id="3.10.200.10:FF:000003">
    <property type="entry name" value="Carbonic anhydrase 12"/>
    <property type="match status" value="1"/>
</dbReference>
<keyword evidence="6" id="KW-0456">Lyase</keyword>
<dbReference type="GeneID" id="113135661"/>
<reference evidence="9" key="1">
    <citation type="submission" date="2025-08" db="UniProtKB">
        <authorList>
            <consortium name="Ensembl"/>
        </authorList>
    </citation>
    <scope>IDENTIFICATION</scope>
</reference>
<sequence length="314" mass="33994">MNYLVVAVLAVCALAPSVNCATSSAAWCYDKPTCNDALWPVLVPKYCNGTRQSPINIVSASVKPDSNLTAFTFENFNDTSALQTILNTGDTVKVNLRRGVRISGGGLSEPYDSLQFHLHWGNGSSVPGSEHTVDGKRYPMEFHIVNVKSSYNLNTTQAAADSTGAAALGFFIEVMPDNVTGQPASWRTLTSYLVNITQSGQNASMAPGISLDDLLGQVNRTKYYRYLGSLTTPECNEVVVWTVFKETIKVSKDLIDLFSTTVRFSNSSSPFMTNVYRSIQPAQPVTTQPASSSSSSTTCYSLGLMFLSLILGRS</sequence>
<evidence type="ECO:0000313" key="10">
    <source>
        <dbReference type="Proteomes" id="UP000261640"/>
    </source>
</evidence>
<name>A0A3Q3MAJ7_9TELE</name>
<dbReference type="PANTHER" id="PTHR18952:SF200">
    <property type="entry name" value="CARBONIC ANHYDRASE"/>
    <property type="match status" value="1"/>
</dbReference>